<dbReference type="GeneID" id="93580912"/>
<dbReference type="RefSeq" id="XP_067477994.1">
    <property type="nucleotide sequence ID" value="XM_067628424.1"/>
</dbReference>
<evidence type="ECO:0000313" key="1">
    <source>
        <dbReference type="EMBL" id="OJJ70746.1"/>
    </source>
</evidence>
<dbReference type="VEuPathDB" id="FungiDB:ASPBRDRAFT_634480"/>
<protein>
    <submittedName>
        <fullName evidence="1">Uncharacterized protein</fullName>
    </submittedName>
</protein>
<gene>
    <name evidence="1" type="ORF">ASPBRDRAFT_634480</name>
</gene>
<dbReference type="AlphaFoldDB" id="A0A1L9UGD9"/>
<sequence>MCILISAYPGVMSHVLFSKFSLLHLAFEASDQACIIPFVSLKIYRLGGFPKRGGGCLLFLLAFYACIHIESSRGVVWGRVMCMGACFDPPSQGMIALPRMAYVPSYAVSSLFSSLRVLASHLALALALASLCTGQ</sequence>
<proteinExistence type="predicted"/>
<dbReference type="EMBL" id="KV878686">
    <property type="protein sequence ID" value="OJJ70746.1"/>
    <property type="molecule type" value="Genomic_DNA"/>
</dbReference>
<dbReference type="Proteomes" id="UP000184499">
    <property type="component" value="Unassembled WGS sequence"/>
</dbReference>
<organism evidence="1 2">
    <name type="scientific">Aspergillus brasiliensis (strain CBS 101740 / IMI 381727 / IBT 21946)</name>
    <dbReference type="NCBI Taxonomy" id="767769"/>
    <lineage>
        <taxon>Eukaryota</taxon>
        <taxon>Fungi</taxon>
        <taxon>Dikarya</taxon>
        <taxon>Ascomycota</taxon>
        <taxon>Pezizomycotina</taxon>
        <taxon>Eurotiomycetes</taxon>
        <taxon>Eurotiomycetidae</taxon>
        <taxon>Eurotiales</taxon>
        <taxon>Aspergillaceae</taxon>
        <taxon>Aspergillus</taxon>
        <taxon>Aspergillus subgen. Circumdati</taxon>
    </lineage>
</organism>
<keyword evidence="2" id="KW-1185">Reference proteome</keyword>
<evidence type="ECO:0000313" key="2">
    <source>
        <dbReference type="Proteomes" id="UP000184499"/>
    </source>
</evidence>
<reference evidence="2" key="1">
    <citation type="journal article" date="2017" name="Genome Biol.">
        <title>Comparative genomics reveals high biological diversity and specific adaptations in the industrially and medically important fungal genus Aspergillus.</title>
        <authorList>
            <person name="de Vries R.P."/>
            <person name="Riley R."/>
            <person name="Wiebenga A."/>
            <person name="Aguilar-Osorio G."/>
            <person name="Amillis S."/>
            <person name="Uchima C.A."/>
            <person name="Anderluh G."/>
            <person name="Asadollahi M."/>
            <person name="Askin M."/>
            <person name="Barry K."/>
            <person name="Battaglia E."/>
            <person name="Bayram O."/>
            <person name="Benocci T."/>
            <person name="Braus-Stromeyer S.A."/>
            <person name="Caldana C."/>
            <person name="Canovas D."/>
            <person name="Cerqueira G.C."/>
            <person name="Chen F."/>
            <person name="Chen W."/>
            <person name="Choi C."/>
            <person name="Clum A."/>
            <person name="Dos Santos R.A."/>
            <person name="Damasio A.R."/>
            <person name="Diallinas G."/>
            <person name="Emri T."/>
            <person name="Fekete E."/>
            <person name="Flipphi M."/>
            <person name="Freyberg S."/>
            <person name="Gallo A."/>
            <person name="Gournas C."/>
            <person name="Habgood R."/>
            <person name="Hainaut M."/>
            <person name="Harispe M.L."/>
            <person name="Henrissat B."/>
            <person name="Hilden K.S."/>
            <person name="Hope R."/>
            <person name="Hossain A."/>
            <person name="Karabika E."/>
            <person name="Karaffa L."/>
            <person name="Karanyi Z."/>
            <person name="Krasevec N."/>
            <person name="Kuo A."/>
            <person name="Kusch H."/>
            <person name="LaButti K."/>
            <person name="Lagendijk E.L."/>
            <person name="Lapidus A."/>
            <person name="Levasseur A."/>
            <person name="Lindquist E."/>
            <person name="Lipzen A."/>
            <person name="Logrieco A.F."/>
            <person name="MacCabe A."/>
            <person name="Maekelae M.R."/>
            <person name="Malavazi I."/>
            <person name="Melin P."/>
            <person name="Meyer V."/>
            <person name="Mielnichuk N."/>
            <person name="Miskei M."/>
            <person name="Molnar A.P."/>
            <person name="Mule G."/>
            <person name="Ngan C.Y."/>
            <person name="Orejas M."/>
            <person name="Orosz E."/>
            <person name="Ouedraogo J.P."/>
            <person name="Overkamp K.M."/>
            <person name="Park H.-S."/>
            <person name="Perrone G."/>
            <person name="Piumi F."/>
            <person name="Punt P.J."/>
            <person name="Ram A.F."/>
            <person name="Ramon A."/>
            <person name="Rauscher S."/>
            <person name="Record E."/>
            <person name="Riano-Pachon D.M."/>
            <person name="Robert V."/>
            <person name="Roehrig J."/>
            <person name="Ruller R."/>
            <person name="Salamov A."/>
            <person name="Salih N.S."/>
            <person name="Samson R.A."/>
            <person name="Sandor E."/>
            <person name="Sanguinetti M."/>
            <person name="Schuetze T."/>
            <person name="Sepcic K."/>
            <person name="Shelest E."/>
            <person name="Sherlock G."/>
            <person name="Sophianopoulou V."/>
            <person name="Squina F.M."/>
            <person name="Sun H."/>
            <person name="Susca A."/>
            <person name="Todd R.B."/>
            <person name="Tsang A."/>
            <person name="Unkles S.E."/>
            <person name="van de Wiele N."/>
            <person name="van Rossen-Uffink D."/>
            <person name="Oliveira J.V."/>
            <person name="Vesth T.C."/>
            <person name="Visser J."/>
            <person name="Yu J.-H."/>
            <person name="Zhou M."/>
            <person name="Andersen M.R."/>
            <person name="Archer D.B."/>
            <person name="Baker S.E."/>
            <person name="Benoit I."/>
            <person name="Brakhage A.A."/>
            <person name="Braus G.H."/>
            <person name="Fischer R."/>
            <person name="Frisvad J.C."/>
            <person name="Goldman G.H."/>
            <person name="Houbraken J."/>
            <person name="Oakley B."/>
            <person name="Pocsi I."/>
            <person name="Scazzocchio C."/>
            <person name="Seiboth B."/>
            <person name="vanKuyk P.A."/>
            <person name="Wortman J."/>
            <person name="Dyer P.S."/>
            <person name="Grigoriev I.V."/>
        </authorList>
    </citation>
    <scope>NUCLEOTIDE SEQUENCE [LARGE SCALE GENOMIC DNA]</scope>
    <source>
        <strain evidence="2">CBS 101740 / IMI 381727 / IBT 21946</strain>
    </source>
</reference>
<name>A0A1L9UGD9_ASPBC</name>
<accession>A0A1L9UGD9</accession>